<accession>A0A8S9WR58</accession>
<proteinExistence type="predicted"/>
<reference evidence="1" key="1">
    <citation type="journal article" date="2021" name="Mol. Ecol. Resour.">
        <title>Apolygus lucorum genome provides insights into omnivorousness and mesophyll feeding.</title>
        <authorList>
            <person name="Liu Y."/>
            <person name="Liu H."/>
            <person name="Wang H."/>
            <person name="Huang T."/>
            <person name="Liu B."/>
            <person name="Yang B."/>
            <person name="Yin L."/>
            <person name="Li B."/>
            <person name="Zhang Y."/>
            <person name="Zhang S."/>
            <person name="Jiang F."/>
            <person name="Zhang X."/>
            <person name="Ren Y."/>
            <person name="Wang B."/>
            <person name="Wang S."/>
            <person name="Lu Y."/>
            <person name="Wu K."/>
            <person name="Fan W."/>
            <person name="Wang G."/>
        </authorList>
    </citation>
    <scope>NUCLEOTIDE SEQUENCE</scope>
    <source>
        <strain evidence="1">12Hb</strain>
    </source>
</reference>
<gene>
    <name evidence="1" type="ORF">GE061_007162</name>
</gene>
<dbReference type="EMBL" id="WIXP02000015">
    <property type="protein sequence ID" value="KAF6199137.1"/>
    <property type="molecule type" value="Genomic_DNA"/>
</dbReference>
<sequence length="90" mass="10431">MLLVFVLRAVGETQFTELQSMELPIMKSMIRNWRGVPNVKMIVGGYRYALPSGLFFYQLAYESKRHIYCKANFIVRPKGHFVVARNNVCS</sequence>
<evidence type="ECO:0000313" key="1">
    <source>
        <dbReference type="EMBL" id="KAF6199137.1"/>
    </source>
</evidence>
<name>A0A8S9WR58_APOLU</name>
<comment type="caution">
    <text evidence="1">The sequence shown here is derived from an EMBL/GenBank/DDBJ whole genome shotgun (WGS) entry which is preliminary data.</text>
</comment>
<evidence type="ECO:0000313" key="2">
    <source>
        <dbReference type="Proteomes" id="UP000466442"/>
    </source>
</evidence>
<dbReference type="Proteomes" id="UP000466442">
    <property type="component" value="Unassembled WGS sequence"/>
</dbReference>
<protein>
    <submittedName>
        <fullName evidence="1">Uncharacterized protein</fullName>
    </submittedName>
</protein>
<organism evidence="1 2">
    <name type="scientific">Apolygus lucorum</name>
    <name type="common">Small green plant bug</name>
    <name type="synonym">Lygocoris lucorum</name>
    <dbReference type="NCBI Taxonomy" id="248454"/>
    <lineage>
        <taxon>Eukaryota</taxon>
        <taxon>Metazoa</taxon>
        <taxon>Ecdysozoa</taxon>
        <taxon>Arthropoda</taxon>
        <taxon>Hexapoda</taxon>
        <taxon>Insecta</taxon>
        <taxon>Pterygota</taxon>
        <taxon>Neoptera</taxon>
        <taxon>Paraneoptera</taxon>
        <taxon>Hemiptera</taxon>
        <taxon>Heteroptera</taxon>
        <taxon>Panheteroptera</taxon>
        <taxon>Cimicomorpha</taxon>
        <taxon>Miridae</taxon>
        <taxon>Mirini</taxon>
        <taxon>Apolygus</taxon>
    </lineage>
</organism>
<dbReference type="AlphaFoldDB" id="A0A8S9WR58"/>
<keyword evidence="2" id="KW-1185">Reference proteome</keyword>